<dbReference type="EMBL" id="CH933806">
    <property type="protein sequence ID" value="EDW15142.2"/>
    <property type="molecule type" value="Genomic_DNA"/>
</dbReference>
<evidence type="ECO:0000256" key="6">
    <source>
        <dbReference type="ARBA" id="ARBA00023027"/>
    </source>
</evidence>
<evidence type="ECO:0000256" key="9">
    <source>
        <dbReference type="RuleBase" id="RU361277"/>
    </source>
</evidence>
<dbReference type="Gene3D" id="3.90.180.10">
    <property type="entry name" value="Medium-chain alcohol dehydrogenases, catalytic domain"/>
    <property type="match status" value="1"/>
</dbReference>
<gene>
    <name evidence="11" type="primary">Dmoj\GI22938</name>
    <name evidence="11" type="ORF">Dmoj_GI22938</name>
</gene>
<keyword evidence="6" id="KW-0520">NAD</keyword>
<dbReference type="InterPro" id="IPR045306">
    <property type="entry name" value="SDH-like"/>
</dbReference>
<dbReference type="InterPro" id="IPR011032">
    <property type="entry name" value="GroES-like_sf"/>
</dbReference>
<evidence type="ECO:0000256" key="1">
    <source>
        <dbReference type="ARBA" id="ARBA00001947"/>
    </source>
</evidence>
<dbReference type="InterPro" id="IPR036291">
    <property type="entry name" value="NAD(P)-bd_dom_sf"/>
</dbReference>
<dbReference type="FunCoup" id="B4K5T0">
    <property type="interactions" value="615"/>
</dbReference>
<accession>B4K5T0</accession>
<dbReference type="Proteomes" id="UP000009192">
    <property type="component" value="Unassembled WGS sequence"/>
</dbReference>
<keyword evidence="3 9" id="KW-0479">Metal-binding</keyword>
<dbReference type="FunFam" id="3.40.50.720:FF:000068">
    <property type="entry name" value="Sorbitol dehydrogenase"/>
    <property type="match status" value="1"/>
</dbReference>
<name>B4K5T0_DROMO</name>
<dbReference type="AlphaFoldDB" id="B4K5T0"/>
<organism evidence="11 12">
    <name type="scientific">Drosophila mojavensis</name>
    <name type="common">Fruit fly</name>
    <dbReference type="NCBI Taxonomy" id="7230"/>
    <lineage>
        <taxon>Eukaryota</taxon>
        <taxon>Metazoa</taxon>
        <taxon>Ecdysozoa</taxon>
        <taxon>Arthropoda</taxon>
        <taxon>Hexapoda</taxon>
        <taxon>Insecta</taxon>
        <taxon>Pterygota</taxon>
        <taxon>Neoptera</taxon>
        <taxon>Endopterygota</taxon>
        <taxon>Diptera</taxon>
        <taxon>Brachycera</taxon>
        <taxon>Muscomorpha</taxon>
        <taxon>Ephydroidea</taxon>
        <taxon>Drosophilidae</taxon>
        <taxon>Drosophila</taxon>
    </lineage>
</organism>
<protein>
    <recommendedName>
        <fullName evidence="7">Sorbitol dehydrogenase</fullName>
    </recommendedName>
    <alternativeName>
        <fullName evidence="8">Polyol dehydrogenase</fullName>
    </alternativeName>
</protein>
<keyword evidence="12" id="KW-1185">Reference proteome</keyword>
<dbReference type="KEGG" id="dmo:Dmoj_GI22938"/>
<dbReference type="SMART" id="SM00829">
    <property type="entry name" value="PKS_ER"/>
    <property type="match status" value="1"/>
</dbReference>
<dbReference type="PANTHER" id="PTHR43161:SF9">
    <property type="entry name" value="SORBITOL DEHYDROGENASE"/>
    <property type="match status" value="1"/>
</dbReference>
<dbReference type="InterPro" id="IPR013154">
    <property type="entry name" value="ADH-like_N"/>
</dbReference>
<dbReference type="GO" id="GO:0003939">
    <property type="term" value="F:L-iditol 2-dehydrogenase (NAD+) activity"/>
    <property type="evidence" value="ECO:0007669"/>
    <property type="project" value="TreeGrafter"/>
</dbReference>
<dbReference type="SUPFAM" id="SSF50129">
    <property type="entry name" value="GroES-like"/>
    <property type="match status" value="1"/>
</dbReference>
<sequence>MLVRSVVSCISQVFARSFTSSFGNGLMQKIVSYHILIRRVACDHRNDNNDVAQNETKLAMDNLTAVLYGIDDMRLEQRPIPDISPEEVLIAMDSVGICGSDVHYLTKGRIGHFVVTKPMVIGHESAGVVAKVGSKVKNLTVGDRVAIEPGVPCYKCDHCKQGSYNLCPDMVFCATPPYDGNLTRYYKHAADFCFKLPDHVTMEEGALLEPLSVGVHACKRAGVSLGSRVLILGAGPIGLVTLLVAQSMGATEILITDLVQHRLDIAKELGATHTLLLTSDDTAEQVVDCVHHTMFEDPDISIDCCGAENSTRLAIFATRAGGVVVIVGMGLPEMKLPLFNALAREVDIRGVFRYCNDYAAALALVASGRVTVKRLVTHHFDIMETQKAFETAHSGTGGVIKVMIHVQPRNTNNPVKF</sequence>
<evidence type="ECO:0000256" key="4">
    <source>
        <dbReference type="ARBA" id="ARBA00022833"/>
    </source>
</evidence>
<dbReference type="eggNOG" id="KOG0024">
    <property type="taxonomic scope" value="Eukaryota"/>
</dbReference>
<dbReference type="InterPro" id="IPR002328">
    <property type="entry name" value="ADH_Zn_CS"/>
</dbReference>
<dbReference type="InParanoid" id="B4K5T0"/>
<dbReference type="PANTHER" id="PTHR43161">
    <property type="entry name" value="SORBITOL DEHYDROGENASE"/>
    <property type="match status" value="1"/>
</dbReference>
<dbReference type="Pfam" id="PF08240">
    <property type="entry name" value="ADH_N"/>
    <property type="match status" value="1"/>
</dbReference>
<dbReference type="GO" id="GO:0006062">
    <property type="term" value="P:sorbitol catabolic process"/>
    <property type="evidence" value="ECO:0007669"/>
    <property type="project" value="TreeGrafter"/>
</dbReference>
<dbReference type="PROSITE" id="PS00059">
    <property type="entry name" value="ADH_ZINC"/>
    <property type="match status" value="1"/>
</dbReference>
<dbReference type="CDD" id="cd05285">
    <property type="entry name" value="sorbitol_DH"/>
    <property type="match status" value="1"/>
</dbReference>
<evidence type="ECO:0000259" key="10">
    <source>
        <dbReference type="SMART" id="SM00829"/>
    </source>
</evidence>
<evidence type="ECO:0000256" key="3">
    <source>
        <dbReference type="ARBA" id="ARBA00022723"/>
    </source>
</evidence>
<dbReference type="OrthoDB" id="1879366at2759"/>
<dbReference type="GO" id="GO:0008270">
    <property type="term" value="F:zinc ion binding"/>
    <property type="evidence" value="ECO:0007669"/>
    <property type="project" value="InterPro"/>
</dbReference>
<evidence type="ECO:0000256" key="7">
    <source>
        <dbReference type="ARBA" id="ARBA00026132"/>
    </source>
</evidence>
<evidence type="ECO:0000256" key="5">
    <source>
        <dbReference type="ARBA" id="ARBA00023002"/>
    </source>
</evidence>
<evidence type="ECO:0000256" key="2">
    <source>
        <dbReference type="ARBA" id="ARBA00008072"/>
    </source>
</evidence>
<dbReference type="HOGENOM" id="CLU_429126_0_0_1"/>
<feature type="domain" description="Enoyl reductase (ER)" evidence="10">
    <location>
        <begin position="69"/>
        <end position="404"/>
    </location>
</feature>
<evidence type="ECO:0000256" key="8">
    <source>
        <dbReference type="ARBA" id="ARBA00032485"/>
    </source>
</evidence>
<dbReference type="Gene3D" id="3.40.50.720">
    <property type="entry name" value="NAD(P)-binding Rossmann-like Domain"/>
    <property type="match status" value="1"/>
</dbReference>
<dbReference type="SUPFAM" id="SSF51735">
    <property type="entry name" value="NAD(P)-binding Rossmann-fold domains"/>
    <property type="match status" value="1"/>
</dbReference>
<proteinExistence type="inferred from homology"/>
<evidence type="ECO:0000313" key="11">
    <source>
        <dbReference type="EMBL" id="EDW15142.2"/>
    </source>
</evidence>
<keyword evidence="4 9" id="KW-0862">Zinc</keyword>
<dbReference type="InterPro" id="IPR013149">
    <property type="entry name" value="ADH-like_C"/>
</dbReference>
<reference evidence="11 12" key="1">
    <citation type="journal article" date="2007" name="Nature">
        <title>Evolution of genes and genomes on the Drosophila phylogeny.</title>
        <authorList>
            <consortium name="Drosophila 12 Genomes Consortium"/>
            <person name="Clark A.G."/>
            <person name="Eisen M.B."/>
            <person name="Smith D.R."/>
            <person name="Bergman C.M."/>
            <person name="Oliver B."/>
            <person name="Markow T.A."/>
            <person name="Kaufman T.C."/>
            <person name="Kellis M."/>
            <person name="Gelbart W."/>
            <person name="Iyer V.N."/>
            <person name="Pollard D.A."/>
            <person name="Sackton T.B."/>
            <person name="Larracuente A.M."/>
            <person name="Singh N.D."/>
            <person name="Abad J.P."/>
            <person name="Abt D.N."/>
            <person name="Adryan B."/>
            <person name="Aguade M."/>
            <person name="Akashi H."/>
            <person name="Anderson W.W."/>
            <person name="Aquadro C.F."/>
            <person name="Ardell D.H."/>
            <person name="Arguello R."/>
            <person name="Artieri C.G."/>
            <person name="Barbash D.A."/>
            <person name="Barker D."/>
            <person name="Barsanti P."/>
            <person name="Batterham P."/>
            <person name="Batzoglou S."/>
            <person name="Begun D."/>
            <person name="Bhutkar A."/>
            <person name="Blanco E."/>
            <person name="Bosak S.A."/>
            <person name="Bradley R.K."/>
            <person name="Brand A.D."/>
            <person name="Brent M.R."/>
            <person name="Brooks A.N."/>
            <person name="Brown R.H."/>
            <person name="Butlin R.K."/>
            <person name="Caggese C."/>
            <person name="Calvi B.R."/>
            <person name="Bernardo de Carvalho A."/>
            <person name="Caspi A."/>
            <person name="Castrezana S."/>
            <person name="Celniker S.E."/>
            <person name="Chang J.L."/>
            <person name="Chapple C."/>
            <person name="Chatterji S."/>
            <person name="Chinwalla A."/>
            <person name="Civetta A."/>
            <person name="Clifton S.W."/>
            <person name="Comeron J.M."/>
            <person name="Costello J.C."/>
            <person name="Coyne J.A."/>
            <person name="Daub J."/>
            <person name="David R.G."/>
            <person name="Delcher A.L."/>
            <person name="Delehaunty K."/>
            <person name="Do C.B."/>
            <person name="Ebling H."/>
            <person name="Edwards K."/>
            <person name="Eickbush T."/>
            <person name="Evans J.D."/>
            <person name="Filipski A."/>
            <person name="Findeiss S."/>
            <person name="Freyhult E."/>
            <person name="Fulton L."/>
            <person name="Fulton R."/>
            <person name="Garcia A.C."/>
            <person name="Gardiner A."/>
            <person name="Garfield D.A."/>
            <person name="Garvin B.E."/>
            <person name="Gibson G."/>
            <person name="Gilbert D."/>
            <person name="Gnerre S."/>
            <person name="Godfrey J."/>
            <person name="Good R."/>
            <person name="Gotea V."/>
            <person name="Gravely B."/>
            <person name="Greenberg A.J."/>
            <person name="Griffiths-Jones S."/>
            <person name="Gross S."/>
            <person name="Guigo R."/>
            <person name="Gustafson E.A."/>
            <person name="Haerty W."/>
            <person name="Hahn M.W."/>
            <person name="Halligan D.L."/>
            <person name="Halpern A.L."/>
            <person name="Halter G.M."/>
            <person name="Han M.V."/>
            <person name="Heger A."/>
            <person name="Hillier L."/>
            <person name="Hinrichs A.S."/>
            <person name="Holmes I."/>
            <person name="Hoskins R.A."/>
            <person name="Hubisz M.J."/>
            <person name="Hultmark D."/>
            <person name="Huntley M.A."/>
            <person name="Jaffe D.B."/>
            <person name="Jagadeeshan S."/>
            <person name="Jeck W.R."/>
            <person name="Johnson J."/>
            <person name="Jones C.D."/>
            <person name="Jordan W.C."/>
            <person name="Karpen G.H."/>
            <person name="Kataoka E."/>
            <person name="Keightley P.D."/>
            <person name="Kheradpour P."/>
            <person name="Kirkness E.F."/>
            <person name="Koerich L.B."/>
            <person name="Kristiansen K."/>
            <person name="Kudrna D."/>
            <person name="Kulathinal R.J."/>
            <person name="Kumar S."/>
            <person name="Kwok R."/>
            <person name="Lander E."/>
            <person name="Langley C.H."/>
            <person name="Lapoint R."/>
            <person name="Lazzaro B.P."/>
            <person name="Lee S.J."/>
            <person name="Levesque L."/>
            <person name="Li R."/>
            <person name="Lin C.F."/>
            <person name="Lin M.F."/>
            <person name="Lindblad-Toh K."/>
            <person name="Llopart A."/>
            <person name="Long M."/>
            <person name="Low L."/>
            <person name="Lozovsky E."/>
            <person name="Lu J."/>
            <person name="Luo M."/>
            <person name="Machado C.A."/>
            <person name="Makalowski W."/>
            <person name="Marzo M."/>
            <person name="Matsuda M."/>
            <person name="Matzkin L."/>
            <person name="McAllister B."/>
            <person name="McBride C.S."/>
            <person name="McKernan B."/>
            <person name="McKernan K."/>
            <person name="Mendez-Lago M."/>
            <person name="Minx P."/>
            <person name="Mollenhauer M.U."/>
            <person name="Montooth K."/>
            <person name="Mount S.M."/>
            <person name="Mu X."/>
            <person name="Myers E."/>
            <person name="Negre B."/>
            <person name="Newfeld S."/>
            <person name="Nielsen R."/>
            <person name="Noor M.A."/>
            <person name="O'Grady P."/>
            <person name="Pachter L."/>
            <person name="Papaceit M."/>
            <person name="Parisi M.J."/>
            <person name="Parisi M."/>
            <person name="Parts L."/>
            <person name="Pedersen J.S."/>
            <person name="Pesole G."/>
            <person name="Phillippy A.M."/>
            <person name="Ponting C.P."/>
            <person name="Pop M."/>
            <person name="Porcelli D."/>
            <person name="Powell J.R."/>
            <person name="Prohaska S."/>
            <person name="Pruitt K."/>
            <person name="Puig M."/>
            <person name="Quesneville H."/>
            <person name="Ram K.R."/>
            <person name="Rand D."/>
            <person name="Rasmussen M.D."/>
            <person name="Reed L.K."/>
            <person name="Reenan R."/>
            <person name="Reily A."/>
            <person name="Remington K.A."/>
            <person name="Rieger T.T."/>
            <person name="Ritchie M.G."/>
            <person name="Robin C."/>
            <person name="Rogers Y.H."/>
            <person name="Rohde C."/>
            <person name="Rozas J."/>
            <person name="Rubenfield M.J."/>
            <person name="Ruiz A."/>
            <person name="Russo S."/>
            <person name="Salzberg S.L."/>
            <person name="Sanchez-Gracia A."/>
            <person name="Saranga D.J."/>
            <person name="Sato H."/>
            <person name="Schaeffer S.W."/>
            <person name="Schatz M.C."/>
            <person name="Schlenke T."/>
            <person name="Schwartz R."/>
            <person name="Segarra C."/>
            <person name="Singh R.S."/>
            <person name="Sirot L."/>
            <person name="Sirota M."/>
            <person name="Sisneros N.B."/>
            <person name="Smith C.D."/>
            <person name="Smith T.F."/>
            <person name="Spieth J."/>
            <person name="Stage D.E."/>
            <person name="Stark A."/>
            <person name="Stephan W."/>
            <person name="Strausberg R.L."/>
            <person name="Strempel S."/>
            <person name="Sturgill D."/>
            <person name="Sutton G."/>
            <person name="Sutton G.G."/>
            <person name="Tao W."/>
            <person name="Teichmann S."/>
            <person name="Tobari Y.N."/>
            <person name="Tomimura Y."/>
            <person name="Tsolas J.M."/>
            <person name="Valente V.L."/>
            <person name="Venter E."/>
            <person name="Venter J.C."/>
            <person name="Vicario S."/>
            <person name="Vieira F.G."/>
            <person name="Vilella A.J."/>
            <person name="Villasante A."/>
            <person name="Walenz B."/>
            <person name="Wang J."/>
            <person name="Wasserman M."/>
            <person name="Watts T."/>
            <person name="Wilson D."/>
            <person name="Wilson R.K."/>
            <person name="Wing R.A."/>
            <person name="Wolfner M.F."/>
            <person name="Wong A."/>
            <person name="Wong G.K."/>
            <person name="Wu C.I."/>
            <person name="Wu G."/>
            <person name="Yamamoto D."/>
            <person name="Yang H.P."/>
            <person name="Yang S.P."/>
            <person name="Yorke J.A."/>
            <person name="Yoshida K."/>
            <person name="Zdobnov E."/>
            <person name="Zhang P."/>
            <person name="Zhang Y."/>
            <person name="Zimin A.V."/>
            <person name="Baldwin J."/>
            <person name="Abdouelleil A."/>
            <person name="Abdulkadir J."/>
            <person name="Abebe A."/>
            <person name="Abera B."/>
            <person name="Abreu J."/>
            <person name="Acer S.C."/>
            <person name="Aftuck L."/>
            <person name="Alexander A."/>
            <person name="An P."/>
            <person name="Anderson E."/>
            <person name="Anderson S."/>
            <person name="Arachi H."/>
            <person name="Azer M."/>
            <person name="Bachantsang P."/>
            <person name="Barry A."/>
            <person name="Bayul T."/>
            <person name="Berlin A."/>
            <person name="Bessette D."/>
            <person name="Bloom T."/>
            <person name="Blye J."/>
            <person name="Boguslavskiy L."/>
            <person name="Bonnet C."/>
            <person name="Boukhgalter B."/>
            <person name="Bourzgui I."/>
            <person name="Brown A."/>
            <person name="Cahill P."/>
            <person name="Channer S."/>
            <person name="Cheshatsang Y."/>
            <person name="Chuda L."/>
            <person name="Citroen M."/>
            <person name="Collymore A."/>
            <person name="Cooke P."/>
            <person name="Costello M."/>
            <person name="D'Aco K."/>
            <person name="Daza R."/>
            <person name="De Haan G."/>
            <person name="DeGray S."/>
            <person name="DeMaso C."/>
            <person name="Dhargay N."/>
            <person name="Dooley K."/>
            <person name="Dooley E."/>
            <person name="Doricent M."/>
            <person name="Dorje P."/>
            <person name="Dorjee K."/>
            <person name="Dupes A."/>
            <person name="Elong R."/>
            <person name="Falk J."/>
            <person name="Farina A."/>
            <person name="Faro S."/>
            <person name="Ferguson D."/>
            <person name="Fisher S."/>
            <person name="Foley C.D."/>
            <person name="Franke A."/>
            <person name="Friedrich D."/>
            <person name="Gadbois L."/>
            <person name="Gearin G."/>
            <person name="Gearin C.R."/>
            <person name="Giannoukos G."/>
            <person name="Goode T."/>
            <person name="Graham J."/>
            <person name="Grandbois E."/>
            <person name="Grewal S."/>
            <person name="Gyaltsen K."/>
            <person name="Hafez N."/>
            <person name="Hagos B."/>
            <person name="Hall J."/>
            <person name="Henson C."/>
            <person name="Hollinger A."/>
            <person name="Honan T."/>
            <person name="Huard M.D."/>
            <person name="Hughes L."/>
            <person name="Hurhula B."/>
            <person name="Husby M.E."/>
            <person name="Kamat A."/>
            <person name="Kanga B."/>
            <person name="Kashin S."/>
            <person name="Khazanovich D."/>
            <person name="Kisner P."/>
            <person name="Lance K."/>
            <person name="Lara M."/>
            <person name="Lee W."/>
            <person name="Lennon N."/>
            <person name="Letendre F."/>
            <person name="LeVine R."/>
            <person name="Lipovsky A."/>
            <person name="Liu X."/>
            <person name="Liu J."/>
            <person name="Liu S."/>
            <person name="Lokyitsang T."/>
            <person name="Lokyitsang Y."/>
            <person name="Lubonja R."/>
            <person name="Lui A."/>
            <person name="MacDonald P."/>
            <person name="Magnisalis V."/>
            <person name="Maru K."/>
            <person name="Matthews C."/>
            <person name="McCusker W."/>
            <person name="McDonough S."/>
            <person name="Mehta T."/>
            <person name="Meldrim J."/>
            <person name="Meneus L."/>
            <person name="Mihai O."/>
            <person name="Mihalev A."/>
            <person name="Mihova T."/>
            <person name="Mittelman R."/>
            <person name="Mlenga V."/>
            <person name="Montmayeur A."/>
            <person name="Mulrain L."/>
            <person name="Navidi A."/>
            <person name="Naylor J."/>
            <person name="Negash T."/>
            <person name="Nguyen T."/>
            <person name="Nguyen N."/>
            <person name="Nicol R."/>
            <person name="Norbu C."/>
            <person name="Norbu N."/>
            <person name="Novod N."/>
            <person name="O'Neill B."/>
            <person name="Osman S."/>
            <person name="Markiewicz E."/>
            <person name="Oyono O.L."/>
            <person name="Patti C."/>
            <person name="Phunkhang P."/>
            <person name="Pierre F."/>
            <person name="Priest M."/>
            <person name="Raghuraman S."/>
            <person name="Rege F."/>
            <person name="Reyes R."/>
            <person name="Rise C."/>
            <person name="Rogov P."/>
            <person name="Ross K."/>
            <person name="Ryan E."/>
            <person name="Settipalli S."/>
            <person name="Shea T."/>
            <person name="Sherpa N."/>
            <person name="Shi L."/>
            <person name="Shih D."/>
            <person name="Sparrow T."/>
            <person name="Spaulding J."/>
            <person name="Stalker J."/>
            <person name="Stange-Thomann N."/>
            <person name="Stavropoulos S."/>
            <person name="Stone C."/>
            <person name="Strader C."/>
            <person name="Tesfaye S."/>
            <person name="Thomson T."/>
            <person name="Thoulutsang Y."/>
            <person name="Thoulutsang D."/>
            <person name="Topham K."/>
            <person name="Topping I."/>
            <person name="Tsamla T."/>
            <person name="Vassiliev H."/>
            <person name="Vo A."/>
            <person name="Wangchuk T."/>
            <person name="Wangdi T."/>
            <person name="Weiand M."/>
            <person name="Wilkinson J."/>
            <person name="Wilson A."/>
            <person name="Yadav S."/>
            <person name="Young G."/>
            <person name="Yu Q."/>
            <person name="Zembek L."/>
            <person name="Zhong D."/>
            <person name="Zimmer A."/>
            <person name="Zwirko Z."/>
            <person name="Jaffe D.B."/>
            <person name="Alvarez P."/>
            <person name="Brockman W."/>
            <person name="Butler J."/>
            <person name="Chin C."/>
            <person name="Gnerre S."/>
            <person name="Grabherr M."/>
            <person name="Kleber M."/>
            <person name="Mauceli E."/>
            <person name="MacCallum I."/>
        </authorList>
    </citation>
    <scope>NUCLEOTIDE SEQUENCE [LARGE SCALE GENOMIC DNA]</scope>
    <source>
        <strain evidence="12">Tucson 15081-1352.22</strain>
    </source>
</reference>
<comment type="cofactor">
    <cofactor evidence="1 9">
        <name>Zn(2+)</name>
        <dbReference type="ChEBI" id="CHEBI:29105"/>
    </cofactor>
</comment>
<dbReference type="SMR" id="B4K5T0"/>
<dbReference type="InterPro" id="IPR020843">
    <property type="entry name" value="ER"/>
</dbReference>
<keyword evidence="5" id="KW-0560">Oxidoreductase</keyword>
<dbReference type="Pfam" id="PF00107">
    <property type="entry name" value="ADH_zinc_N"/>
    <property type="match status" value="1"/>
</dbReference>
<comment type="similarity">
    <text evidence="2 9">Belongs to the zinc-containing alcohol dehydrogenase family.</text>
</comment>
<evidence type="ECO:0000313" key="12">
    <source>
        <dbReference type="Proteomes" id="UP000009192"/>
    </source>
</evidence>